<dbReference type="EMBL" id="JACVVK020000014">
    <property type="protein sequence ID" value="KAK7504594.1"/>
    <property type="molecule type" value="Genomic_DNA"/>
</dbReference>
<gene>
    <name evidence="1" type="ORF">BaRGS_00004080</name>
</gene>
<keyword evidence="2" id="KW-1185">Reference proteome</keyword>
<evidence type="ECO:0000313" key="2">
    <source>
        <dbReference type="Proteomes" id="UP001519460"/>
    </source>
</evidence>
<sequence length="49" mass="5619">TYTIQVITHTPCSQAMLVRNDTTERRCPTTDSLCPVCTEVSLFFFEFLC</sequence>
<accession>A0ABD0LZZ6</accession>
<proteinExistence type="predicted"/>
<name>A0ABD0LZZ6_9CAEN</name>
<dbReference type="Proteomes" id="UP001519460">
    <property type="component" value="Unassembled WGS sequence"/>
</dbReference>
<reference evidence="1 2" key="1">
    <citation type="journal article" date="2023" name="Sci. Data">
        <title>Genome assembly of the Korean intertidal mud-creeper Batillaria attramentaria.</title>
        <authorList>
            <person name="Patra A.K."/>
            <person name="Ho P.T."/>
            <person name="Jun S."/>
            <person name="Lee S.J."/>
            <person name="Kim Y."/>
            <person name="Won Y.J."/>
        </authorList>
    </citation>
    <scope>NUCLEOTIDE SEQUENCE [LARGE SCALE GENOMIC DNA]</scope>
    <source>
        <strain evidence="1">Wonlab-2016</strain>
    </source>
</reference>
<organism evidence="1 2">
    <name type="scientific">Batillaria attramentaria</name>
    <dbReference type="NCBI Taxonomy" id="370345"/>
    <lineage>
        <taxon>Eukaryota</taxon>
        <taxon>Metazoa</taxon>
        <taxon>Spiralia</taxon>
        <taxon>Lophotrochozoa</taxon>
        <taxon>Mollusca</taxon>
        <taxon>Gastropoda</taxon>
        <taxon>Caenogastropoda</taxon>
        <taxon>Sorbeoconcha</taxon>
        <taxon>Cerithioidea</taxon>
        <taxon>Batillariidae</taxon>
        <taxon>Batillaria</taxon>
    </lineage>
</organism>
<comment type="caution">
    <text evidence="1">The sequence shown here is derived from an EMBL/GenBank/DDBJ whole genome shotgun (WGS) entry which is preliminary data.</text>
</comment>
<dbReference type="AlphaFoldDB" id="A0ABD0LZZ6"/>
<feature type="non-terminal residue" evidence="1">
    <location>
        <position position="1"/>
    </location>
</feature>
<protein>
    <submittedName>
        <fullName evidence="1">Uncharacterized protein</fullName>
    </submittedName>
</protein>
<evidence type="ECO:0000313" key="1">
    <source>
        <dbReference type="EMBL" id="KAK7504594.1"/>
    </source>
</evidence>